<proteinExistence type="predicted"/>
<accession>A0A5C6AYK3</accession>
<dbReference type="AlphaFoldDB" id="A0A5C6AYK3"/>
<protein>
    <submittedName>
        <fullName evidence="1">Uncharacterized protein</fullName>
    </submittedName>
</protein>
<dbReference type="EMBL" id="SJPN01000003">
    <property type="protein sequence ID" value="TWU04239.1"/>
    <property type="molecule type" value="Genomic_DNA"/>
</dbReference>
<evidence type="ECO:0000313" key="1">
    <source>
        <dbReference type="EMBL" id="TWU04239.1"/>
    </source>
</evidence>
<evidence type="ECO:0000313" key="2">
    <source>
        <dbReference type="Proteomes" id="UP000320176"/>
    </source>
</evidence>
<dbReference type="Proteomes" id="UP000320176">
    <property type="component" value="Unassembled WGS sequence"/>
</dbReference>
<keyword evidence="2" id="KW-1185">Reference proteome</keyword>
<sequence length="50" mass="5481">MTWCSSSGGNATRMSREILELAAQMIEPRGRDHKFLLNRVLPQAPADGAP</sequence>
<organism evidence="1 2">
    <name type="scientific">Stieleria varia</name>
    <dbReference type="NCBI Taxonomy" id="2528005"/>
    <lineage>
        <taxon>Bacteria</taxon>
        <taxon>Pseudomonadati</taxon>
        <taxon>Planctomycetota</taxon>
        <taxon>Planctomycetia</taxon>
        <taxon>Pirellulales</taxon>
        <taxon>Pirellulaceae</taxon>
        <taxon>Stieleria</taxon>
    </lineage>
</organism>
<name>A0A5C6AYK3_9BACT</name>
<gene>
    <name evidence="1" type="ORF">Pla52n_22780</name>
</gene>
<reference evidence="1 2" key="1">
    <citation type="submission" date="2019-02" db="EMBL/GenBank/DDBJ databases">
        <title>Deep-cultivation of Planctomycetes and their phenomic and genomic characterization uncovers novel biology.</title>
        <authorList>
            <person name="Wiegand S."/>
            <person name="Jogler M."/>
            <person name="Boedeker C."/>
            <person name="Pinto D."/>
            <person name="Vollmers J."/>
            <person name="Rivas-Marin E."/>
            <person name="Kohn T."/>
            <person name="Peeters S.H."/>
            <person name="Heuer A."/>
            <person name="Rast P."/>
            <person name="Oberbeckmann S."/>
            <person name="Bunk B."/>
            <person name="Jeske O."/>
            <person name="Meyerdierks A."/>
            <person name="Storesund J.E."/>
            <person name="Kallscheuer N."/>
            <person name="Luecker S."/>
            <person name="Lage O.M."/>
            <person name="Pohl T."/>
            <person name="Merkel B.J."/>
            <person name="Hornburger P."/>
            <person name="Mueller R.-W."/>
            <person name="Bruemmer F."/>
            <person name="Labrenz M."/>
            <person name="Spormann A.M."/>
            <person name="Op Den Camp H."/>
            <person name="Overmann J."/>
            <person name="Amann R."/>
            <person name="Jetten M.S.M."/>
            <person name="Mascher T."/>
            <person name="Medema M.H."/>
            <person name="Devos D.P."/>
            <person name="Kaster A.-K."/>
            <person name="Ovreas L."/>
            <person name="Rohde M."/>
            <person name="Galperin M.Y."/>
            <person name="Jogler C."/>
        </authorList>
    </citation>
    <scope>NUCLEOTIDE SEQUENCE [LARGE SCALE GENOMIC DNA]</scope>
    <source>
        <strain evidence="1 2">Pla52n</strain>
    </source>
</reference>
<comment type="caution">
    <text evidence="1">The sequence shown here is derived from an EMBL/GenBank/DDBJ whole genome shotgun (WGS) entry which is preliminary data.</text>
</comment>